<accession>A0A6G0YCU2</accession>
<comment type="caution">
    <text evidence="2">The sequence shown here is derived from an EMBL/GenBank/DDBJ whole genome shotgun (WGS) entry which is preliminary data.</text>
</comment>
<dbReference type="InterPro" id="IPR011604">
    <property type="entry name" value="PDDEXK-like_dom_sf"/>
</dbReference>
<dbReference type="PANTHER" id="PTHR46609">
    <property type="entry name" value="EXONUCLEASE, PHAGE-TYPE/RECB, C-TERMINAL DOMAIN-CONTAINING PROTEIN"/>
    <property type="match status" value="1"/>
</dbReference>
<dbReference type="OrthoDB" id="6594832at2759"/>
<dbReference type="Pfam" id="PF20700">
    <property type="entry name" value="Mutator"/>
    <property type="match status" value="2"/>
</dbReference>
<name>A0A6G0YCU2_APHCR</name>
<evidence type="ECO:0000259" key="1">
    <source>
        <dbReference type="Pfam" id="PF20700"/>
    </source>
</evidence>
<dbReference type="SUPFAM" id="SSF52980">
    <property type="entry name" value="Restriction endonuclease-like"/>
    <property type="match status" value="1"/>
</dbReference>
<keyword evidence="3" id="KW-1185">Reference proteome</keyword>
<dbReference type="GO" id="GO:0006281">
    <property type="term" value="P:DNA repair"/>
    <property type="evidence" value="ECO:0007669"/>
    <property type="project" value="UniProtKB-ARBA"/>
</dbReference>
<gene>
    <name evidence="2" type="ORF">FWK35_00015222</name>
</gene>
<dbReference type="PANTHER" id="PTHR46609:SF8">
    <property type="entry name" value="YQAJ VIRAL RECOMBINASE DOMAIN-CONTAINING PROTEIN"/>
    <property type="match status" value="1"/>
</dbReference>
<dbReference type="AlphaFoldDB" id="A0A6G0YCU2"/>
<proteinExistence type="predicted"/>
<organism evidence="2 3">
    <name type="scientific">Aphis craccivora</name>
    <name type="common">Cowpea aphid</name>
    <dbReference type="NCBI Taxonomy" id="307492"/>
    <lineage>
        <taxon>Eukaryota</taxon>
        <taxon>Metazoa</taxon>
        <taxon>Ecdysozoa</taxon>
        <taxon>Arthropoda</taxon>
        <taxon>Hexapoda</taxon>
        <taxon>Insecta</taxon>
        <taxon>Pterygota</taxon>
        <taxon>Neoptera</taxon>
        <taxon>Paraneoptera</taxon>
        <taxon>Hemiptera</taxon>
        <taxon>Sternorrhyncha</taxon>
        <taxon>Aphidomorpha</taxon>
        <taxon>Aphidoidea</taxon>
        <taxon>Aphididae</taxon>
        <taxon>Aphidini</taxon>
        <taxon>Aphis</taxon>
        <taxon>Aphis</taxon>
    </lineage>
</organism>
<dbReference type="InterPro" id="IPR011335">
    <property type="entry name" value="Restrct_endonuc-II-like"/>
</dbReference>
<protein>
    <submittedName>
        <fullName evidence="2">YqaJ domain-containing protein</fullName>
    </submittedName>
</protein>
<dbReference type="Gene3D" id="3.90.320.10">
    <property type="match status" value="1"/>
</dbReference>
<sequence>MTKRRGYLSKSKKKKIAHHRENILKRWNKNEINSEQNQNDVISSIEIDNTNVIQNHTLNVSITPEKTPNILKLYGRRIVDIAFIFEQIAETDCCFKDMVCIREKSIGLISSFTFVCTFCKIEKTIFSENQTKSEMMDLNTAAVAGNMNVGAGYSQLETIISALEIPSMSQFIYNKHHSIVCNGYEKAAEKAMKDAAKEETELAILLGNVDVDVIIVGLGFKLKNKYCDTCVRTKAKQTVVTPHNYCAKNWLLSRSSSCMEASIIVDGFAQSETMYGIRPYKNLTVEKVECRNHLLRNLCNKLKEMTTKPQSGKLEHRKLLSGNILRIRKGIVSDILYRKSNGHSVIQFRQDIINSINHVFGFHGECATYFCENKKLDQNYIEKIKSTDQAKVIGGKIINYAMKRSYSGRCMIAAVSKNTKRPLYALHKTLYKKSPSKKRFINLMENLRKKNNFDKTNKPDMDPDEFLRQKEEIINNMKEIAIRREDIQLQTVDQYQNAQWNEVRRKLLTASNFGQIINRRIDTGCGNIVKNILYSTKIMAPSLDYGKKNEAIAKIQLQEILGEPIRDCGLFINDEYFFLGATPDSPS</sequence>
<feature type="domain" description="Mutator-like transposase" evidence="1">
    <location>
        <begin position="85"/>
        <end position="212"/>
    </location>
</feature>
<evidence type="ECO:0000313" key="3">
    <source>
        <dbReference type="Proteomes" id="UP000478052"/>
    </source>
</evidence>
<dbReference type="InterPro" id="IPR051703">
    <property type="entry name" value="NF-kappa-B_Signaling_Reg"/>
</dbReference>
<dbReference type="Proteomes" id="UP000478052">
    <property type="component" value="Unassembled WGS sequence"/>
</dbReference>
<feature type="domain" description="Mutator-like transposase" evidence="1">
    <location>
        <begin position="218"/>
        <end position="371"/>
    </location>
</feature>
<evidence type="ECO:0000313" key="2">
    <source>
        <dbReference type="EMBL" id="KAF0753228.1"/>
    </source>
</evidence>
<dbReference type="EMBL" id="VUJU01004801">
    <property type="protein sequence ID" value="KAF0753228.1"/>
    <property type="molecule type" value="Genomic_DNA"/>
</dbReference>
<reference evidence="2 3" key="1">
    <citation type="submission" date="2019-08" db="EMBL/GenBank/DDBJ databases">
        <title>Whole genome of Aphis craccivora.</title>
        <authorList>
            <person name="Voronova N.V."/>
            <person name="Shulinski R.S."/>
            <person name="Bandarenka Y.V."/>
            <person name="Zhorov D.G."/>
            <person name="Warner D."/>
        </authorList>
    </citation>
    <scope>NUCLEOTIDE SEQUENCE [LARGE SCALE GENOMIC DNA]</scope>
    <source>
        <strain evidence="2">180601</strain>
        <tissue evidence="2">Whole Body</tissue>
    </source>
</reference>
<dbReference type="InterPro" id="IPR049012">
    <property type="entry name" value="Mutator_transp_dom"/>
</dbReference>